<proteinExistence type="predicted"/>
<dbReference type="Gene3D" id="3.40.50.300">
    <property type="entry name" value="P-loop containing nucleotide triphosphate hydrolases"/>
    <property type="match status" value="1"/>
</dbReference>
<accession>A0A7S3QJC2</accession>
<gene>
    <name evidence="2" type="ORF">CDEB00056_LOCUS23720</name>
</gene>
<organism evidence="2">
    <name type="scientific">Chaetoceros debilis</name>
    <dbReference type="NCBI Taxonomy" id="122233"/>
    <lineage>
        <taxon>Eukaryota</taxon>
        <taxon>Sar</taxon>
        <taxon>Stramenopiles</taxon>
        <taxon>Ochrophyta</taxon>
        <taxon>Bacillariophyta</taxon>
        <taxon>Coscinodiscophyceae</taxon>
        <taxon>Chaetocerotophycidae</taxon>
        <taxon>Chaetocerotales</taxon>
        <taxon>Chaetocerotaceae</taxon>
        <taxon>Chaetoceros</taxon>
    </lineage>
</organism>
<dbReference type="InterPro" id="IPR027417">
    <property type="entry name" value="P-loop_NTPase"/>
</dbReference>
<feature type="region of interest" description="Disordered" evidence="1">
    <location>
        <begin position="183"/>
        <end position="202"/>
    </location>
</feature>
<evidence type="ECO:0000313" key="2">
    <source>
        <dbReference type="EMBL" id="CAE0478867.1"/>
    </source>
</evidence>
<protein>
    <submittedName>
        <fullName evidence="2">Uncharacterized protein</fullName>
    </submittedName>
</protein>
<dbReference type="EMBL" id="HBIO01030972">
    <property type="protein sequence ID" value="CAE0478867.1"/>
    <property type="molecule type" value="Transcribed_RNA"/>
</dbReference>
<sequence length="499" mass="55567">MVRIQRKKVKNNRSGKMLGAVAVILLAAASVLFRAQFQVQQKVDDDGYNNDINVKSSKRNKRGKATEHLQKKFDLTMDRVTNMDDDNDDTMKLILSGRLNLIDITSIRKIGEGEPTSDGTPPFPYSARGVFCELDWSRHKNDAASVPMFKDLIANSPACRRTRVTVDLLRAASEARIQSMQDEMNANASDTDADHEATATSKSKSMKPTGFVFHESRCGSTLVANSLASFDPPTTRVYSESPPPITVAKAAQAAIAANPNVEADAIRMVQDTLFLMGRTSDMIEERLFFKIQSIGSKSIDIFRKAFPSSPFIYVFRDPVQVMRSHLKGQDTTKAVCTRSRRNPPADLLNHIANSNSIVQKASSLSTEEFCAAHLATLCVAAEKAIQESEGWGRAVNYEALPQILIDDIIPHHFLGHWDKHENDGKEKEYISSNLTEDEIARVLEVNKKYSKGRKGKGRAWEADSTQKEDTAWDELKDASSKFLLPVYERLQVLARDGVL</sequence>
<evidence type="ECO:0000256" key="1">
    <source>
        <dbReference type="SAM" id="MobiDB-lite"/>
    </source>
</evidence>
<dbReference type="SUPFAM" id="SSF52540">
    <property type="entry name" value="P-loop containing nucleoside triphosphate hydrolases"/>
    <property type="match status" value="1"/>
</dbReference>
<dbReference type="AlphaFoldDB" id="A0A7S3QJC2"/>
<name>A0A7S3QJC2_9STRA</name>
<reference evidence="2" key="1">
    <citation type="submission" date="2021-01" db="EMBL/GenBank/DDBJ databases">
        <authorList>
            <person name="Corre E."/>
            <person name="Pelletier E."/>
            <person name="Niang G."/>
            <person name="Scheremetjew M."/>
            <person name="Finn R."/>
            <person name="Kale V."/>
            <person name="Holt S."/>
            <person name="Cochrane G."/>
            <person name="Meng A."/>
            <person name="Brown T."/>
            <person name="Cohen L."/>
        </authorList>
    </citation>
    <scope>NUCLEOTIDE SEQUENCE</scope>
    <source>
        <strain evidence="2">MM31A-1</strain>
    </source>
</reference>